<dbReference type="PANTHER" id="PTHR45527:SF2">
    <property type="entry name" value="FERRICROCIN SYNTHETASE (NONRIBOSOMAL PEPTIDE SIDEROPHORE SYNTHASE ) (EUROFUNG)"/>
    <property type="match status" value="1"/>
</dbReference>
<keyword evidence="2" id="KW-0596">Phosphopantetheine</keyword>
<dbReference type="InterPro" id="IPR025110">
    <property type="entry name" value="AMP-bd_C"/>
</dbReference>
<dbReference type="NCBIfam" id="TIGR01733">
    <property type="entry name" value="AA-adenyl-dom"/>
    <property type="match status" value="1"/>
</dbReference>
<dbReference type="GO" id="GO:0016874">
    <property type="term" value="F:ligase activity"/>
    <property type="evidence" value="ECO:0007669"/>
    <property type="project" value="UniProtKB-KW"/>
</dbReference>
<dbReference type="FunFam" id="3.30.559.30:FF:000015">
    <property type="entry name" value="Nonribosomal siderophore peptide synthase SidC"/>
    <property type="match status" value="1"/>
</dbReference>
<dbReference type="SUPFAM" id="SSF56801">
    <property type="entry name" value="Acetyl-CoA synthetase-like"/>
    <property type="match status" value="3"/>
</dbReference>
<comment type="similarity">
    <text evidence="7">Belongs to the NRP synthetase family.</text>
</comment>
<dbReference type="InterPro" id="IPR023213">
    <property type="entry name" value="CAT-like_dom_sf"/>
</dbReference>
<keyword evidence="13" id="KW-1185">Reference proteome</keyword>
<proteinExistence type="inferred from homology"/>
<evidence type="ECO:0000256" key="6">
    <source>
        <dbReference type="ARBA" id="ARBA00023026"/>
    </source>
</evidence>
<feature type="region of interest" description="Disordered" evidence="10">
    <location>
        <begin position="4291"/>
        <end position="4321"/>
    </location>
</feature>
<evidence type="ECO:0000256" key="9">
    <source>
        <dbReference type="ARBA" id="ARBA00078302"/>
    </source>
</evidence>
<dbReference type="InterPro" id="IPR010071">
    <property type="entry name" value="AA_adenyl_dom"/>
</dbReference>
<feature type="compositionally biased region" description="Basic and acidic residues" evidence="10">
    <location>
        <begin position="4303"/>
        <end position="4312"/>
    </location>
</feature>
<dbReference type="CDD" id="cd05918">
    <property type="entry name" value="A_NRPS_SidN3_like"/>
    <property type="match status" value="2"/>
</dbReference>
<dbReference type="GO" id="GO:0031169">
    <property type="term" value="P:ferrichrome biosynthetic process"/>
    <property type="evidence" value="ECO:0007669"/>
    <property type="project" value="UniProtKB-ARBA"/>
</dbReference>
<feature type="region of interest" description="Disordered" evidence="10">
    <location>
        <begin position="1073"/>
        <end position="1096"/>
    </location>
</feature>
<dbReference type="Proteomes" id="UP000283841">
    <property type="component" value="Unassembled WGS sequence"/>
</dbReference>
<evidence type="ECO:0000256" key="10">
    <source>
        <dbReference type="SAM" id="MobiDB-lite"/>
    </source>
</evidence>
<evidence type="ECO:0000256" key="3">
    <source>
        <dbReference type="ARBA" id="ARBA00022553"/>
    </source>
</evidence>
<feature type="domain" description="Carrier" evidence="11">
    <location>
        <begin position="4224"/>
        <end position="4297"/>
    </location>
</feature>
<feature type="domain" description="Carrier" evidence="11">
    <location>
        <begin position="3113"/>
        <end position="3189"/>
    </location>
</feature>
<dbReference type="InterPro" id="IPR036736">
    <property type="entry name" value="ACP-like_sf"/>
</dbReference>
<dbReference type="Gene3D" id="1.10.1200.10">
    <property type="entry name" value="ACP-like"/>
    <property type="match status" value="4"/>
</dbReference>
<dbReference type="InterPro" id="IPR045851">
    <property type="entry name" value="AMP-bd_C_sf"/>
</dbReference>
<comment type="caution">
    <text evidence="12">The sequence shown here is derived from an EMBL/GenBank/DDBJ whole genome shotgun (WGS) entry which is preliminary data.</text>
</comment>
<feature type="domain" description="Carrier" evidence="11">
    <location>
        <begin position="1991"/>
        <end position="2067"/>
    </location>
</feature>
<dbReference type="FunFam" id="3.30.300.30:FF:000033">
    <property type="entry name" value="Nonribosomal siderophore peptide synthase SidC"/>
    <property type="match status" value="1"/>
</dbReference>
<dbReference type="Pfam" id="PF00501">
    <property type="entry name" value="AMP-binding"/>
    <property type="match status" value="3"/>
</dbReference>
<feature type="domain" description="Carrier" evidence="11">
    <location>
        <begin position="3664"/>
        <end position="3737"/>
    </location>
</feature>
<keyword evidence="4" id="KW-0436">Ligase</keyword>
<dbReference type="GO" id="GO:0005737">
    <property type="term" value="C:cytoplasm"/>
    <property type="evidence" value="ECO:0007669"/>
    <property type="project" value="TreeGrafter"/>
</dbReference>
<sequence>MGGNTLSREGQQAPAQQHDQPSVPLQNGHDGNVAGDANILPTTKVPALDTIDQYALETPLSRHSSRVSSSTRLSYTADISSIADDVVKGYASFISEFTGLDDLAFSITSTDSPWQTGARCGVICASFSRPDSEEAGSSDSQLPEKLQELEFASYNEDEIQFALLLASGVRPENGEQQADTGSKDTFVLAVQPEETKNELQISISCSGRLIPEGSLNQILKTVSSCLVRASSHLQLLASEDESASPELSIINYPPLMKPPPLEHERDEPIPDSSLLHGAFERWARRDPGAVALDFIQSLPSSTSPAEHSVLTYAALNAAATNLAVHLRGLLSRHDSVANWHRIIPVYMSTSPELYISYLGILKAGYAFSPIPQDAPDQRVREILGDIGSPVILGRTPEPSSGPWYENLGHCNNGSRPAWIDVAEITRWKELSQMSLTELQARSPTDLPRSSEFGEDSVAYLLFTSGSTGKPKGVQVSHLSATCSINAHATSIPLPRDPNGRFRWFQFASPTFDPSLMEIFVTLSSGAALCSAYRHLTLTDLETTVNEARATVMMATPSLAALLRPSRLQTLEYLWTMGEKLNRTVIENFASKGLPSDVTDEKRPSRMLVNAYGPTEGAINCTFLAPVERSVRGSIIGEALSTCTMLVLDPYSRVPKAVPAGMAGELAIAGPQVSKGYLNRPKETAKSFVHSSEFGPVYRTGDMARIVWDEKGRQLFEFLGRISSDQVKISGRRLELGEIESVLATVNNVKEVVAVLLQRDPAQQGSEQIVACIVPSEETEAVKDQILKDAHESTHRHLASYMCPSSYAFYDALPRSSSGKVDRKTLLARLQQALKDGVKFAAGSETPATNEVHNEDEPDDSQVDDLALQQLVFQSLADTANEPLTAIQSSVSLYSLGIDSLGAMRFLQRLRDNGIDGLSVSDVLRAGTPGRLVSTIFQQRQKSSSQLPNGSQSAEFRVVSLQEQLLAFDERNRQLCAERLHVDAQAIEKVLPTTATQSGMLASFIRSSSEATRSKRSYIYHSVIRLESGVDIERLKAAWNTVIASYDSFRTVFCMLDDEMAPFAQCIIAPSSAPKSQWKTYGDSKQENSSAGPLDTALRESEESISLERHPWNISLVAGTNQTAVILSMFHGIFDGGSLQLLLEDVTSEYQGNSRSHRTSIEHIVKHHYLADQEETLNFWKSHLENYSPVQFPSVTPYRPSSAKGVSDAVEITARTSYDCLRTQSKIIGSTPLSVLQAAWGSILLAYTGSQEQDIVFGSVVSGRLDTESEACVGPTFTTVPFRLAPGRVSSGQGNGSHTNKTLTNHLASLNAETLPYLQPRLGSLITADGRLPYDTLLAWQDFGAGTRASSLWTSVEHPPMANDFAVMVEVWPDTNGALTLRATYNDIQLDRAAAQLMLQQMSDIIAFILDSPDETFEHGLTSTSSSLKSSWNPEPVYLEEPLNKTLLHTQFEDHAKDHPEDVALIFKGDLERDDSPLNITWTYSELNRRADALAHYLVDRYGSFANSPIPICITKSPAMYVAILGILKAGSAWCPIDTFSPAQRRHDLIARTGARILLVSSPDGEQPKDAIPDGVDVVDISAFANSTPTYTNGFTGDDAASKAGPNDMAYLIWTSGTTGAPKGVPIKHSAAVSSMRSLQKDIPADVPGGVRCLQFSQYTFDVSIQDIFYTWGVGGVLISATREIMLGSFAKLANTTQATHAHLTPAFSAGIPRKSCETLKVITMIGEKLTQPVADDWGYDMRAFNTYGPAEVTVVSTVREFGNEHRNLKSANIGWPLETVSVFVMKDQKVVMKNAVGELALGGPQLSDGYLNQEETTKKRYIWNEETGQRLYYTGDLVRMLSDGSLEYMTRVDDLVKLGGIRVELSEISFSLGGCHPLVEQVETMILSRPDRPTKVVVAFLSAPEAVSGEAGDGLVLSNDKAVGIARAAIDQARSVLPDHMLPSVYVVVKNIPKTQSAKIDRVALQKSYASVDIEAWESKVDPSVNGEVQQNGTSEEHVIVDIISSLAGISAKGIKKSNRLASLGIDSIRAIRLASRLNQSGYRISVIDVLQCFTVQDLISLATASSKNQSSANRFNIDEFEQRWHDSVMTKVSEDFSVVRASPIQEGLLSETMGVYNMYWSNHFFSLDKDVDLGRLKQAWLYSAQENQALRGGFIPIAELEVDNAAELGFSVLQLIYSQPSLDWKVCQCTSDDSLQVLQKRINGVMAKHQANYFRYPPWAVTILDKDGEMIMVFTVHHSIHDGPSLEYIAEDVRSAYNNPNLTPPVRHQLLDALAIVLPNSDKDAENLHFWTRELEEFADPEGPAWPDLTGKRNAADPSRRRRFIAEEITLGVSASKLQSAAVQFGVSSIASIIRAAWGCVSLNYLGAPATVFGETLSDRVLDSTLQDVIGPLISVVPVPFRPRGTVREFLAEQQRLSAETWKHRHIHARTVQKLLMRSRGQTLYPGLFTFHPVSDGRDTKADGPSLWSELEDQIGLDVEHPMALNVTQNDAGELILSASSEDAVMSSEHLSLFVRQVDALVSVMLSHPDEEVLEIVNHLPTHMLSISNPKISPEVADSVTKSPTFWLEKWAGEHPEWTAVEIASEITEAKVEKESMSFGELNAAANRVAAYIAAAGVKKRMVALCSGRTLASYPIIAGIFKSGNTYLPIDEALPDDRKAFLIEDGNCAFVFTESSLVDTFSGAPDSCKVICIDDPAFQNTLEGYSPENFESQAEPDDISYLLYTSGSTGKPKGVLVTRGNLSSFVESQSEFICRHAPATLKLAGAGKYLALASRAFDVHLAEIYLAWRHGLATVTGPRSMLMDDLHLALTKLDITHASFVPSLLDQANLIPDQCPKLKYLSVGGEKISKRVVDTWGASTSVALVNAYGPTEVTIGCSSALVTPETNLRNIGKPLGSCVAHVLIPGTEIYALRGQTGELCFTGDLVARGYLNRPDAKGFIDDFHGTRLYRTGDIVRLMADDSIEYLGRGDDQTKIRGQRLELGEVSEVIRSSSEVKLDVVTMLVQHPSLSRVQLGSFIARAEDRPRGKGHTVSFLESEFRTTGQELRSACQKKLPAYMVPELVIPVNFIPLAPMSGKADVKQLQALLAGIPLSNLLQTNGGPSLSSNTAPSRPLTSNEEEVVKAILSVISTDASIISHATNIFEIGLDSLSAISLSVKLRNIGYEATVASVMSNPIVEQLAQLPRSSGAATDATSEETRNRFRELEIYVRENPADGVDAATIFAVRPCLPLQEGLVARSMNSEGVQLYVNHIMLELSGSINSDRLKNAWEEAAKDNEILRTAFVPTPSGIVQMVLAKSEYKLPWDVKEVDDTELPWLSSQDQQEELAKDIINRISSIPPLRFRLAKSTGPQQRLLLSIAIHHSLYDGESLSMLLDEVAARYKEIDVPKRGSAAAFVEYVHSQDIERSKVHWTQFLEGCDPTTFRASQDDVLEQPTVVHRTLGFKLSALEARASSLRTTAQSLVQAIFALLLADTVGKGDVTYGAVLSGRAVPVPGADSVLLPCITTVPGRLNTDGLTTVKEVIKAVQESAVKSLEYQHTSLRLIQRWVDSERPLFDCLFSYIRSTKPRDHGLWKELDSQMAADYPFALEVEADNANDLMYTHCGFTSAFGASHSAEDFLEKMDVLISSIIDGADVSLDNFNLSVSRRSDAITKESRWDEASWSEIDTKIRELVASFCGLGLETVSKSASFLSLGIDSVTAIQFARKLRECGIQVSSADIMRFSCVGALSAHIEDTRAESKININGVTETNGIKSLDEYRDKIPLLAPEDSISTVFECAPLQAGMITQTLASSGEVYVHPHIVQLSDTTDIEKLRHAYAEVVSSNDILRTSFHSMQELGFSWIGAVHSSPPLLWEEINLSSDLNIAAEVTSRFRLQDEASFQSPPLRAFVLKTADKIYLAIAMHHALYDGVSLPYIFEDLASIYQGSVPPARPQFTEVVGHILEGQEEASRFWTQRLRGYDVFEIPPLPETESSEKMYLAERRVDLDLSMIIEACKNLEVTVQTVSLLAYAKVLACLTGKRDVVFGHVLAGRSLPVTGGERTIGPLFNTVAERVTLDPKFLSNKAIVTRLQQLNTDAQQYQHASLRTIQSSLRQSDDLKTASIFDNLFVFQKTADLEPGVLDEQQIWQPYVTEDTGAQAEHKLNVEVDHTRDGVIIRASCKGQYISQETLRSLLRDFELAFKDIIEHPNRCATIIPEKLQQLPLQLTDGNKSTDESTHQDPNIPAHEDTVRQILAEIASVPPGVITPTTSIFSIGLDSIAAIRIAATCRAKGLKAGVADILQGNTLRGISMRVSDEASSPSSQEERNNDSAKKTKKPLLPNYEQVQETVTRQLGIPADAIETILPCLSGQMYHLVSWLKSGRTLFEPAWTYSSRERLDADKLKQAWFKLRQRHPILRTCFAALSPADAVQVVLKEAHRNGNGEDETFELIDASSKAVVEAAQTQAREEALHPSSLKTPPVRLRLVRASDQDAILLLVNHAAYDAWTMPQFVNELAELYQNLEPTSNPDFPSFVEYSIDSLQSLDQEKYWISALADGTPTILSSETDPSDKQQQQRPSQLFVGAWDTIHNVSSLDKTVRAAGMGLQTIVLLAVARTLARHTQTANPTFGLYQTGRSASFTDIERLSGPCLNVTPFTVKNALDAPSDSHAGAEAEAEICINAARTIQSTLAERVPYEQSSLRDILRWTGHGSKDAPLFNAWVNLLWAQPSDPTDSSSLFSPLPIGVPTDFMPSHPLPGSTSVDLLDTTFLPDEGFYIDIGPDPRKDTIGFGVRVEGGIMDESEVRTFIDAVATEVESIAQSLARPVK</sequence>
<dbReference type="InterPro" id="IPR009081">
    <property type="entry name" value="PP-bd_ACP"/>
</dbReference>
<evidence type="ECO:0000313" key="13">
    <source>
        <dbReference type="Proteomes" id="UP000283841"/>
    </source>
</evidence>
<dbReference type="SUPFAM" id="SSF52777">
    <property type="entry name" value="CoA-dependent acyltransferases"/>
    <property type="match status" value="10"/>
</dbReference>
<keyword evidence="5" id="KW-0677">Repeat</keyword>
<gene>
    <name evidence="12" type="ORF">C8Q69DRAFT_409171</name>
</gene>
<dbReference type="EMBL" id="RCNU01000018">
    <property type="protein sequence ID" value="RWQ91633.1"/>
    <property type="molecule type" value="Genomic_DNA"/>
</dbReference>
<dbReference type="GO" id="GO:0010106">
    <property type="term" value="P:cellular response to iron ion starvation"/>
    <property type="evidence" value="ECO:0007669"/>
    <property type="project" value="UniProtKB-ARBA"/>
</dbReference>
<dbReference type="GO" id="GO:0031177">
    <property type="term" value="F:phosphopantetheine binding"/>
    <property type="evidence" value="ECO:0007669"/>
    <property type="project" value="InterPro"/>
</dbReference>
<reference evidence="12 13" key="1">
    <citation type="journal article" date="2018" name="Front. Microbiol.">
        <title>Genomic and genetic insights into a cosmopolitan fungus, Paecilomyces variotii (Eurotiales).</title>
        <authorList>
            <person name="Urquhart A.S."/>
            <person name="Mondo S.J."/>
            <person name="Makela M.R."/>
            <person name="Hane J.K."/>
            <person name="Wiebenga A."/>
            <person name="He G."/>
            <person name="Mihaltcheva S."/>
            <person name="Pangilinan J."/>
            <person name="Lipzen A."/>
            <person name="Barry K."/>
            <person name="de Vries R.P."/>
            <person name="Grigoriev I.V."/>
            <person name="Idnurm A."/>
        </authorList>
    </citation>
    <scope>NUCLEOTIDE SEQUENCE [LARGE SCALE GENOMIC DNA]</scope>
    <source>
        <strain evidence="12 13">CBS 101075</strain>
    </source>
</reference>
<evidence type="ECO:0000256" key="4">
    <source>
        <dbReference type="ARBA" id="ARBA00022598"/>
    </source>
</evidence>
<dbReference type="InterPro" id="IPR001242">
    <property type="entry name" value="Condensation_dom"/>
</dbReference>
<dbReference type="FunFam" id="3.40.50.12780:FF:000024">
    <property type="entry name" value="Nonribosomal siderophore peptide synthase SidC"/>
    <property type="match status" value="2"/>
</dbReference>
<dbReference type="SMART" id="SM00823">
    <property type="entry name" value="PKS_PP"/>
    <property type="match status" value="4"/>
</dbReference>
<dbReference type="Pfam" id="PF00668">
    <property type="entry name" value="Condensation"/>
    <property type="match status" value="5"/>
</dbReference>
<dbReference type="FunFam" id="3.30.300.30:FF:000015">
    <property type="entry name" value="Nonribosomal peptide synthase SidD"/>
    <property type="match status" value="1"/>
</dbReference>
<feature type="domain" description="Carrier" evidence="11">
    <location>
        <begin position="862"/>
        <end position="939"/>
    </location>
</feature>
<evidence type="ECO:0000256" key="2">
    <source>
        <dbReference type="ARBA" id="ARBA00022450"/>
    </source>
</evidence>
<organism evidence="12 13">
    <name type="scientific">Byssochlamys spectabilis</name>
    <name type="common">Paecilomyces variotii</name>
    <dbReference type="NCBI Taxonomy" id="264951"/>
    <lineage>
        <taxon>Eukaryota</taxon>
        <taxon>Fungi</taxon>
        <taxon>Dikarya</taxon>
        <taxon>Ascomycota</taxon>
        <taxon>Pezizomycotina</taxon>
        <taxon>Eurotiomycetes</taxon>
        <taxon>Eurotiomycetidae</taxon>
        <taxon>Eurotiales</taxon>
        <taxon>Thermoascaceae</taxon>
        <taxon>Paecilomyces</taxon>
    </lineage>
</organism>
<dbReference type="NCBIfam" id="NF003417">
    <property type="entry name" value="PRK04813.1"/>
    <property type="match status" value="3"/>
</dbReference>
<dbReference type="PROSITE" id="PS00455">
    <property type="entry name" value="AMP_BINDING"/>
    <property type="match status" value="3"/>
</dbReference>
<evidence type="ECO:0000256" key="8">
    <source>
        <dbReference type="ARBA" id="ARBA00067294"/>
    </source>
</evidence>
<evidence type="ECO:0000256" key="5">
    <source>
        <dbReference type="ARBA" id="ARBA00022737"/>
    </source>
</evidence>
<dbReference type="CDD" id="cd19542">
    <property type="entry name" value="CT_NRPS-like"/>
    <property type="match status" value="3"/>
</dbReference>
<dbReference type="PROSITE" id="PS00012">
    <property type="entry name" value="PHOSPHOPANTETHEINE"/>
    <property type="match status" value="1"/>
</dbReference>
<dbReference type="Pfam" id="PF13193">
    <property type="entry name" value="AMP-binding_C"/>
    <property type="match status" value="1"/>
</dbReference>
<dbReference type="PROSITE" id="PS50075">
    <property type="entry name" value="CARRIER"/>
    <property type="match status" value="5"/>
</dbReference>
<dbReference type="FunFam" id="3.30.300.30:FF:000038">
    <property type="entry name" value="Nonribosomal siderophore peptide synthase SidC"/>
    <property type="match status" value="1"/>
</dbReference>
<dbReference type="SUPFAM" id="SSF47336">
    <property type="entry name" value="ACP-like"/>
    <property type="match status" value="5"/>
</dbReference>
<feature type="compositionally biased region" description="Polar residues" evidence="10">
    <location>
        <begin position="1"/>
        <end position="25"/>
    </location>
</feature>
<dbReference type="InterPro" id="IPR006162">
    <property type="entry name" value="Ppantetheine_attach_site"/>
</dbReference>
<name>A0A443HIG0_BYSSP</name>
<dbReference type="GeneID" id="39597514"/>
<dbReference type="InterPro" id="IPR020845">
    <property type="entry name" value="AMP-binding_CS"/>
</dbReference>
<dbReference type="InterPro" id="IPR020806">
    <property type="entry name" value="PKS_PP-bd"/>
</dbReference>
<dbReference type="InterPro" id="IPR042099">
    <property type="entry name" value="ANL_N_sf"/>
</dbReference>
<dbReference type="PANTHER" id="PTHR45527">
    <property type="entry name" value="NONRIBOSOMAL PEPTIDE SYNTHETASE"/>
    <property type="match status" value="1"/>
</dbReference>
<dbReference type="FunFam" id="3.40.50.12780:FF:000056">
    <property type="entry name" value="Nonribosomal siderophore peptide synthase SidC"/>
    <property type="match status" value="1"/>
</dbReference>
<dbReference type="InterPro" id="IPR000873">
    <property type="entry name" value="AMP-dep_synth/lig_dom"/>
</dbReference>
<accession>A0A443HIG0</accession>
<evidence type="ECO:0000313" key="12">
    <source>
        <dbReference type="EMBL" id="RWQ91633.1"/>
    </source>
</evidence>
<keyword evidence="3" id="KW-0597">Phosphoprotein</keyword>
<dbReference type="FunFam" id="3.30.559.30:FF:000014">
    <property type="entry name" value="Nonribosomal siderophore peptide synthase SidC"/>
    <property type="match status" value="1"/>
</dbReference>
<dbReference type="GO" id="GO:0043041">
    <property type="term" value="P:amino acid activation for nonribosomal peptide biosynthetic process"/>
    <property type="evidence" value="ECO:0007669"/>
    <property type="project" value="TreeGrafter"/>
</dbReference>
<keyword evidence="6" id="KW-0843">Virulence</keyword>
<dbReference type="Gene3D" id="3.30.559.10">
    <property type="entry name" value="Chloramphenicol acetyltransferase-like domain"/>
    <property type="match status" value="5"/>
</dbReference>
<dbReference type="Pfam" id="PF00550">
    <property type="entry name" value="PP-binding"/>
    <property type="match status" value="5"/>
</dbReference>
<comment type="pathway">
    <text evidence="1">Siderophore biosynthesis.</text>
</comment>
<evidence type="ECO:0000256" key="1">
    <source>
        <dbReference type="ARBA" id="ARBA00004924"/>
    </source>
</evidence>
<dbReference type="Gene3D" id="3.30.300.30">
    <property type="match status" value="3"/>
</dbReference>
<feature type="region of interest" description="Disordered" evidence="10">
    <location>
        <begin position="1"/>
        <end position="38"/>
    </location>
</feature>
<dbReference type="STRING" id="264951.A0A443HIG0"/>
<dbReference type="VEuPathDB" id="FungiDB:C8Q69DRAFT_409171"/>
<dbReference type="RefSeq" id="XP_028481278.1">
    <property type="nucleotide sequence ID" value="XM_028628237.1"/>
</dbReference>
<dbReference type="FunFam" id="3.30.559.10:FF:000038">
    <property type="entry name" value="Nonribosomal siderophore peptide synthase SidC"/>
    <property type="match status" value="1"/>
</dbReference>
<dbReference type="Gene3D" id="3.30.559.30">
    <property type="entry name" value="Nonribosomal peptide synthetase, condensation domain"/>
    <property type="match status" value="5"/>
</dbReference>
<evidence type="ECO:0000259" key="11">
    <source>
        <dbReference type="PROSITE" id="PS50075"/>
    </source>
</evidence>
<dbReference type="Gene3D" id="3.40.50.12780">
    <property type="entry name" value="N-terminal domain of ligase-like"/>
    <property type="match status" value="3"/>
</dbReference>
<evidence type="ECO:0000256" key="7">
    <source>
        <dbReference type="ARBA" id="ARBA00029454"/>
    </source>
</evidence>
<protein>
    <recommendedName>
        <fullName evidence="8">Nonribosomal peptide synthetase sidC</fullName>
    </recommendedName>
    <alternativeName>
        <fullName evidence="9">Siderophore peptide synthetase C</fullName>
    </alternativeName>
</protein>